<proteinExistence type="predicted"/>
<reference evidence="2" key="1">
    <citation type="submission" date="2021-02" db="EMBL/GenBank/DDBJ databases">
        <authorList>
            <person name="Dougan E. K."/>
            <person name="Rhodes N."/>
            <person name="Thang M."/>
            <person name="Chan C."/>
        </authorList>
    </citation>
    <scope>NUCLEOTIDE SEQUENCE</scope>
</reference>
<accession>A0A813KRJ8</accession>
<dbReference type="EMBL" id="CAJNNW010032125">
    <property type="protein sequence ID" value="CAE8711189.1"/>
    <property type="molecule type" value="Genomic_DNA"/>
</dbReference>
<gene>
    <name evidence="2" type="ORF">PGLA2088_LOCUS36357</name>
</gene>
<protein>
    <submittedName>
        <fullName evidence="2">Uncharacterized protein</fullName>
    </submittedName>
</protein>
<dbReference type="AlphaFoldDB" id="A0A813KRJ8"/>
<sequence length="569" mass="64144">MEAVNIEARCSAVGAKVATLLGSSAVSCHTEEQVLLLKSLRKEHEASYSGKFEAWAKDRILASTNLSKKVLFQALRQEGLLKSMLLDHMLGLTEFETLAQYNRPPLCFSVGTDTSSKPVACIAVAEIQDFVFSKCVFDFRSSLIKRSTREVLQGAHKFFEGLRLSLCEPVQFPSPQGEKGVDFLQCFADSLKTDEYVQRLTRPLPLLSSMASQIFCHCNLVFCGGFKIDNEVGQKAISHCQSMARMVYVFEQEKEGLTVLPCVQSFLQKVAGMDEVPDALAAAKRYMELHPRIEYVVEWLHCEVPAARFLSRSIEFEFRLCEGSGTLHEELLSCDLMSSCRDAPGVQREFRLRLRVAELLKFLTGRLNRNELRLPEVLDFVLRLQAGLLDEHLQDLAERPEWSELEFAKSRIGAVLGQCRTYAIQEAPSALDVADAPRIEAQVEARVQLEKRVLEEGVDRRVRQRTEEHRKEAADQQLRLDEERQQRDAEKKQAAARIAELVKDAATARTKIECLQGRLAHFQGRGLSSCSNAELHELHSGWLAAQAAYGTEIQKRLRNIAELSSARQR</sequence>
<feature type="region of interest" description="Disordered" evidence="1">
    <location>
        <begin position="461"/>
        <end position="491"/>
    </location>
</feature>
<comment type="caution">
    <text evidence="2">The sequence shown here is derived from an EMBL/GenBank/DDBJ whole genome shotgun (WGS) entry which is preliminary data.</text>
</comment>
<evidence type="ECO:0000313" key="3">
    <source>
        <dbReference type="Proteomes" id="UP000626109"/>
    </source>
</evidence>
<evidence type="ECO:0000313" key="2">
    <source>
        <dbReference type="EMBL" id="CAE8711189.1"/>
    </source>
</evidence>
<dbReference type="Proteomes" id="UP000626109">
    <property type="component" value="Unassembled WGS sequence"/>
</dbReference>
<organism evidence="2 3">
    <name type="scientific">Polarella glacialis</name>
    <name type="common">Dinoflagellate</name>
    <dbReference type="NCBI Taxonomy" id="89957"/>
    <lineage>
        <taxon>Eukaryota</taxon>
        <taxon>Sar</taxon>
        <taxon>Alveolata</taxon>
        <taxon>Dinophyceae</taxon>
        <taxon>Suessiales</taxon>
        <taxon>Suessiaceae</taxon>
        <taxon>Polarella</taxon>
    </lineage>
</organism>
<name>A0A813KRJ8_POLGL</name>
<evidence type="ECO:0000256" key="1">
    <source>
        <dbReference type="SAM" id="MobiDB-lite"/>
    </source>
</evidence>